<comment type="caution">
    <text evidence="1">The sequence shown here is derived from an EMBL/GenBank/DDBJ whole genome shotgun (WGS) entry which is preliminary data.</text>
</comment>
<protein>
    <submittedName>
        <fullName evidence="1">Uncharacterized protein</fullName>
    </submittedName>
</protein>
<proteinExistence type="predicted"/>
<name>A0ABQ0QFV1_9PROT</name>
<organism evidence="1 2">
    <name type="scientific">Gluconobacter frateurii NRIC 0228</name>
    <dbReference type="NCBI Taxonomy" id="1307946"/>
    <lineage>
        <taxon>Bacteria</taxon>
        <taxon>Pseudomonadati</taxon>
        <taxon>Pseudomonadota</taxon>
        <taxon>Alphaproteobacteria</taxon>
        <taxon>Acetobacterales</taxon>
        <taxon>Acetobacteraceae</taxon>
        <taxon>Gluconobacter</taxon>
    </lineage>
</organism>
<gene>
    <name evidence="1" type="ORF">AA0228_3018</name>
</gene>
<evidence type="ECO:0000313" key="1">
    <source>
        <dbReference type="EMBL" id="GBR17400.1"/>
    </source>
</evidence>
<evidence type="ECO:0000313" key="2">
    <source>
        <dbReference type="Proteomes" id="UP001061070"/>
    </source>
</evidence>
<keyword evidence="2" id="KW-1185">Reference proteome</keyword>
<reference evidence="1" key="1">
    <citation type="submission" date="2013-04" db="EMBL/GenBank/DDBJ databases">
        <title>The genome sequencing project of 58 acetic acid bacteria.</title>
        <authorList>
            <person name="Okamoto-Kainuma A."/>
            <person name="Ishikawa M."/>
            <person name="Umino S."/>
            <person name="Koizumi Y."/>
            <person name="Shiwa Y."/>
            <person name="Yoshikawa H."/>
            <person name="Matsutani M."/>
            <person name="Matsushita K."/>
        </authorList>
    </citation>
    <scope>NUCLEOTIDE SEQUENCE</scope>
    <source>
        <strain evidence="1">NRIC 0228</strain>
    </source>
</reference>
<sequence length="66" mass="7652">MKSTKQDILKAFSDISESDITTDDTHIEINFPSHTYKAPISVCEFDICILHSFIISHRKRKKDQIN</sequence>
<accession>A0ABQ0QFV1</accession>
<dbReference type="Proteomes" id="UP001061070">
    <property type="component" value="Unassembled WGS sequence"/>
</dbReference>
<dbReference type="EMBL" id="BAQW01000015">
    <property type="protein sequence ID" value="GBR17400.1"/>
    <property type="molecule type" value="Genomic_DNA"/>
</dbReference>